<feature type="region of interest" description="Disordered" evidence="1">
    <location>
        <begin position="1"/>
        <end position="66"/>
    </location>
</feature>
<evidence type="ECO:0000313" key="2">
    <source>
        <dbReference type="EMBL" id="CAL1578994.1"/>
    </source>
</evidence>
<keyword evidence="3" id="KW-1185">Reference proteome</keyword>
<reference evidence="2 3" key="1">
    <citation type="submission" date="2024-04" db="EMBL/GenBank/DDBJ databases">
        <authorList>
            <person name="Waldvogel A.-M."/>
            <person name="Schoenle A."/>
        </authorList>
    </citation>
    <scope>NUCLEOTIDE SEQUENCE [LARGE SCALE GENOMIC DNA]</scope>
</reference>
<evidence type="ECO:0000313" key="3">
    <source>
        <dbReference type="Proteomes" id="UP001497482"/>
    </source>
</evidence>
<protein>
    <submittedName>
        <fullName evidence="2">Uncharacterized protein</fullName>
    </submittedName>
</protein>
<dbReference type="EMBL" id="OZ035836">
    <property type="protein sequence ID" value="CAL1578994.1"/>
    <property type="molecule type" value="Genomic_DNA"/>
</dbReference>
<evidence type="ECO:0000256" key="1">
    <source>
        <dbReference type="SAM" id="MobiDB-lite"/>
    </source>
</evidence>
<feature type="compositionally biased region" description="Low complexity" evidence="1">
    <location>
        <begin position="1"/>
        <end position="17"/>
    </location>
</feature>
<dbReference type="Proteomes" id="UP001497482">
    <property type="component" value="Chromosome 14"/>
</dbReference>
<proteinExistence type="predicted"/>
<name>A0AAV2JUM8_KNICA</name>
<gene>
    <name evidence="2" type="ORF">KC01_LOCUS10092</name>
</gene>
<organism evidence="2 3">
    <name type="scientific">Knipowitschia caucasica</name>
    <name type="common">Caucasian dwarf goby</name>
    <name type="synonym">Pomatoschistus caucasicus</name>
    <dbReference type="NCBI Taxonomy" id="637954"/>
    <lineage>
        <taxon>Eukaryota</taxon>
        <taxon>Metazoa</taxon>
        <taxon>Chordata</taxon>
        <taxon>Craniata</taxon>
        <taxon>Vertebrata</taxon>
        <taxon>Euteleostomi</taxon>
        <taxon>Actinopterygii</taxon>
        <taxon>Neopterygii</taxon>
        <taxon>Teleostei</taxon>
        <taxon>Neoteleostei</taxon>
        <taxon>Acanthomorphata</taxon>
        <taxon>Gobiaria</taxon>
        <taxon>Gobiiformes</taxon>
        <taxon>Gobioidei</taxon>
        <taxon>Gobiidae</taxon>
        <taxon>Gobiinae</taxon>
        <taxon>Knipowitschia</taxon>
    </lineage>
</organism>
<dbReference type="AlphaFoldDB" id="A0AAV2JUM8"/>
<accession>A0AAV2JUM8</accession>
<sequence length="66" mass="7093">MSGLSLSSSLPRSGLSRAGPGAHKPPPGERDLQGNRSYLLRIGERLMRAGSEGNLVRPRHGEQSKE</sequence>